<dbReference type="FunFam" id="1.10.10.60:FF:000238">
    <property type="entry name" value="Aspartate/glutamate/uridylate kinase family protein"/>
    <property type="match status" value="1"/>
</dbReference>
<feature type="compositionally biased region" description="Basic residues" evidence="7">
    <location>
        <begin position="17"/>
        <end position="27"/>
    </location>
</feature>
<dbReference type="HAMAP" id="MF_01220_B">
    <property type="entry name" value="PyrH_B"/>
    <property type="match status" value="1"/>
</dbReference>
<keyword evidence="4" id="KW-0665">Pyrimidine biosynthesis</keyword>
<dbReference type="Pfam" id="PF00696">
    <property type="entry name" value="AA_kinase"/>
    <property type="match status" value="1"/>
</dbReference>
<dbReference type="EMBL" id="QPKB01000004">
    <property type="protein sequence ID" value="RWR83463.1"/>
    <property type="molecule type" value="Genomic_DNA"/>
</dbReference>
<evidence type="ECO:0000256" key="4">
    <source>
        <dbReference type="ARBA" id="ARBA00022975"/>
    </source>
</evidence>
<dbReference type="InterPro" id="IPR001048">
    <property type="entry name" value="Asp/Glu/Uridylate_kinase"/>
</dbReference>
<gene>
    <name evidence="10" type="ORF">CKAN_01221800</name>
</gene>
<reference evidence="10 11" key="1">
    <citation type="journal article" date="2019" name="Nat. Plants">
        <title>Stout camphor tree genome fills gaps in understanding of flowering plant genome evolution.</title>
        <authorList>
            <person name="Chaw S.M."/>
            <person name="Liu Y.C."/>
            <person name="Wu Y.W."/>
            <person name="Wang H.Y."/>
            <person name="Lin C.I."/>
            <person name="Wu C.S."/>
            <person name="Ke H.M."/>
            <person name="Chang L.Y."/>
            <person name="Hsu C.Y."/>
            <person name="Yang H.T."/>
            <person name="Sudianto E."/>
            <person name="Hsu M.H."/>
            <person name="Wu K.P."/>
            <person name="Wang L.N."/>
            <person name="Leebens-Mack J.H."/>
            <person name="Tsai I.J."/>
        </authorList>
    </citation>
    <scope>NUCLEOTIDE SEQUENCE [LARGE SCALE GENOMIC DNA]</scope>
    <source>
        <strain evidence="11">cv. Chaw 1501</strain>
        <tissue evidence="10">Young leaves</tissue>
    </source>
</reference>
<sequence length="575" mass="62860">MASCDDDFSLLGDDSHHHHHHHHHHHTPNSFAASHHPRFAPKPSPSPLHHIPNKKPVGPADHDDDYGDPSAFCSHPSDPKFVNPCFDGDPDPDDAAAAAAIAAAGGNPFGHPEDDGDPDRKGGKRKDRCGGGDDLSDDGMATPFKKSKTMIGSGSGGGDYRKDREEWSDSAIGCLLDAYMEKFMQLNRGNLRGRDWVEVAATVSERADHQKSCCDKQRVSKSVEQCKNKMDNLKKRYKVELQRMTNGSVSVSHWTWFKKMELIVGSSAAKASVSDEDKSVSGPVSIMQRQTKRYAVATPSPVGIANNMKTKSLSNPPRWRRVVFKISGAALAGNDPQNVDPKVTMLIAREVAMANRLGVEVAIVVGGRNFFCADTWLGTTSLDRAMAYQIGMMATVMNSILLQASLEKLGVQTRVQTSFTMHEIAEPYMKRKAIKHLEKGRVVIFGGVGAGLGNQLFITDTAAALRALEINADVVLKGTNVDGVYDCQSRNGNNVTFEHISFRDCATRGFSAMDMTAMSMCEENGIPVVIFNLLEPGNISRALCGDQAARAKVEKKEMIEQYPDLDKDLDRLQVL</sequence>
<protein>
    <recommendedName>
        <fullName evidence="3">UMP kinase</fullName>
        <ecNumber evidence="3">2.7.4.22</ecNumber>
    </recommendedName>
    <alternativeName>
        <fullName evidence="5">Uridine monophosphate kinase</fullName>
    </alternativeName>
</protein>
<evidence type="ECO:0000313" key="11">
    <source>
        <dbReference type="Proteomes" id="UP000283530"/>
    </source>
</evidence>
<dbReference type="GO" id="GO:0044210">
    <property type="term" value="P:'de novo' CTP biosynthetic process"/>
    <property type="evidence" value="ECO:0007669"/>
    <property type="project" value="UniProtKB-UniPathway"/>
</dbReference>
<dbReference type="CDD" id="cd04254">
    <property type="entry name" value="AAK_UMPK-PyrH-Ec"/>
    <property type="match status" value="1"/>
</dbReference>
<dbReference type="UniPathway" id="UPA00159">
    <property type="reaction ID" value="UER00275"/>
</dbReference>
<dbReference type="FunFam" id="3.40.1160.10:FF:000028">
    <property type="entry name" value="Uridylate kinase isoform A"/>
    <property type="match status" value="1"/>
</dbReference>
<feature type="region of interest" description="Disordered" evidence="7">
    <location>
        <begin position="15"/>
        <end position="74"/>
    </location>
</feature>
<dbReference type="STRING" id="337451.A0A3S3MVX3"/>
<evidence type="ECO:0000313" key="10">
    <source>
        <dbReference type="EMBL" id="RWR83463.1"/>
    </source>
</evidence>
<comment type="pathway">
    <text evidence="1">Pyrimidine metabolism; CTP biosynthesis via de novo pathway; UDP from UMP (UMPK route): step 1/1.</text>
</comment>
<accession>A0A3S3MVX3</accession>
<dbReference type="Proteomes" id="UP000283530">
    <property type="component" value="Unassembled WGS sequence"/>
</dbReference>
<dbReference type="InterPro" id="IPR036393">
    <property type="entry name" value="AceGlu_kinase-like_sf"/>
</dbReference>
<dbReference type="InterPro" id="IPR015963">
    <property type="entry name" value="Uridylate_kinase_bac"/>
</dbReference>
<dbReference type="PANTHER" id="PTHR42833:SF1">
    <property type="entry name" value="UMP KINASE"/>
    <property type="match status" value="1"/>
</dbReference>
<proteinExistence type="inferred from homology"/>
<dbReference type="AlphaFoldDB" id="A0A3S3MVX3"/>
<evidence type="ECO:0000256" key="5">
    <source>
        <dbReference type="ARBA" id="ARBA00032092"/>
    </source>
</evidence>
<evidence type="ECO:0000256" key="1">
    <source>
        <dbReference type="ARBA" id="ARBA00004791"/>
    </source>
</evidence>
<keyword evidence="10" id="KW-0808">Transferase</keyword>
<organism evidence="10 11">
    <name type="scientific">Cinnamomum micranthum f. kanehirae</name>
    <dbReference type="NCBI Taxonomy" id="337451"/>
    <lineage>
        <taxon>Eukaryota</taxon>
        <taxon>Viridiplantae</taxon>
        <taxon>Streptophyta</taxon>
        <taxon>Embryophyta</taxon>
        <taxon>Tracheophyta</taxon>
        <taxon>Spermatophyta</taxon>
        <taxon>Magnoliopsida</taxon>
        <taxon>Magnoliidae</taxon>
        <taxon>Laurales</taxon>
        <taxon>Lauraceae</taxon>
        <taxon>Cinnamomum</taxon>
    </lineage>
</organism>
<dbReference type="PANTHER" id="PTHR42833">
    <property type="entry name" value="URIDYLATE KINASE"/>
    <property type="match status" value="1"/>
</dbReference>
<dbReference type="OrthoDB" id="409889at2759"/>
<dbReference type="InterPro" id="IPR044822">
    <property type="entry name" value="Myb_DNA-bind_4"/>
</dbReference>
<evidence type="ECO:0000256" key="3">
    <source>
        <dbReference type="ARBA" id="ARBA00012899"/>
    </source>
</evidence>
<keyword evidence="6" id="KW-0175">Coiled coil</keyword>
<dbReference type="GO" id="GO:0005737">
    <property type="term" value="C:cytoplasm"/>
    <property type="evidence" value="ECO:0007669"/>
    <property type="project" value="InterPro"/>
</dbReference>
<evidence type="ECO:0000256" key="7">
    <source>
        <dbReference type="SAM" id="MobiDB-lite"/>
    </source>
</evidence>
<dbReference type="GO" id="GO:0006225">
    <property type="term" value="P:UDP biosynthetic process"/>
    <property type="evidence" value="ECO:0007669"/>
    <property type="project" value="TreeGrafter"/>
</dbReference>
<feature type="coiled-coil region" evidence="6">
    <location>
        <begin position="216"/>
        <end position="243"/>
    </location>
</feature>
<keyword evidence="10" id="KW-0418">Kinase</keyword>
<evidence type="ECO:0000256" key="2">
    <source>
        <dbReference type="ARBA" id="ARBA00007614"/>
    </source>
</evidence>
<feature type="domain" description="Myb/SANT-like DNA-binding" evidence="9">
    <location>
        <begin position="164"/>
        <end position="262"/>
    </location>
</feature>
<dbReference type="EC" id="2.7.4.22" evidence="3"/>
<dbReference type="Gene3D" id="1.10.10.60">
    <property type="entry name" value="Homeodomain-like"/>
    <property type="match status" value="1"/>
</dbReference>
<dbReference type="GO" id="GO:0033862">
    <property type="term" value="F:UMP kinase activity"/>
    <property type="evidence" value="ECO:0007669"/>
    <property type="project" value="UniProtKB-EC"/>
</dbReference>
<evidence type="ECO:0000259" key="8">
    <source>
        <dbReference type="Pfam" id="PF00696"/>
    </source>
</evidence>
<keyword evidence="11" id="KW-1185">Reference proteome</keyword>
<name>A0A3S3MVX3_9MAGN</name>
<comment type="similarity">
    <text evidence="2">Belongs to the UMP kinase family.</text>
</comment>
<dbReference type="SUPFAM" id="SSF53633">
    <property type="entry name" value="Carbamate kinase-like"/>
    <property type="match status" value="1"/>
</dbReference>
<evidence type="ECO:0000259" key="9">
    <source>
        <dbReference type="Pfam" id="PF13837"/>
    </source>
</evidence>
<dbReference type="Gene3D" id="3.40.1160.10">
    <property type="entry name" value="Acetylglutamate kinase-like"/>
    <property type="match status" value="1"/>
</dbReference>
<dbReference type="Pfam" id="PF13837">
    <property type="entry name" value="Myb_DNA-bind_4"/>
    <property type="match status" value="1"/>
</dbReference>
<feature type="region of interest" description="Disordered" evidence="7">
    <location>
        <begin position="105"/>
        <end position="163"/>
    </location>
</feature>
<feature type="domain" description="Aspartate/glutamate/uridylate kinase" evidence="8">
    <location>
        <begin position="321"/>
        <end position="532"/>
    </location>
</feature>
<evidence type="ECO:0000256" key="6">
    <source>
        <dbReference type="SAM" id="Coils"/>
    </source>
</evidence>
<comment type="caution">
    <text evidence="10">The sequence shown here is derived from an EMBL/GenBank/DDBJ whole genome shotgun (WGS) entry which is preliminary data.</text>
</comment>